<dbReference type="AlphaFoldDB" id="A0A2P2N0V0"/>
<sequence length="28" mass="3221">MNSGKTVIRICLFSFVYPMLSHKLQGHI</sequence>
<protein>
    <submittedName>
        <fullName evidence="1">Uncharacterized protein</fullName>
    </submittedName>
</protein>
<dbReference type="EMBL" id="GGEC01055631">
    <property type="protein sequence ID" value="MBX36115.1"/>
    <property type="molecule type" value="Transcribed_RNA"/>
</dbReference>
<proteinExistence type="predicted"/>
<accession>A0A2P2N0V0</accession>
<organism evidence="1">
    <name type="scientific">Rhizophora mucronata</name>
    <name type="common">Asiatic mangrove</name>
    <dbReference type="NCBI Taxonomy" id="61149"/>
    <lineage>
        <taxon>Eukaryota</taxon>
        <taxon>Viridiplantae</taxon>
        <taxon>Streptophyta</taxon>
        <taxon>Embryophyta</taxon>
        <taxon>Tracheophyta</taxon>
        <taxon>Spermatophyta</taxon>
        <taxon>Magnoliopsida</taxon>
        <taxon>eudicotyledons</taxon>
        <taxon>Gunneridae</taxon>
        <taxon>Pentapetalae</taxon>
        <taxon>rosids</taxon>
        <taxon>fabids</taxon>
        <taxon>Malpighiales</taxon>
        <taxon>Rhizophoraceae</taxon>
        <taxon>Rhizophora</taxon>
    </lineage>
</organism>
<name>A0A2P2N0V0_RHIMU</name>
<reference evidence="1" key="1">
    <citation type="submission" date="2018-02" db="EMBL/GenBank/DDBJ databases">
        <title>Rhizophora mucronata_Transcriptome.</title>
        <authorList>
            <person name="Meera S.P."/>
            <person name="Sreeshan A."/>
            <person name="Augustine A."/>
        </authorList>
    </citation>
    <scope>NUCLEOTIDE SEQUENCE</scope>
    <source>
        <tissue evidence="1">Leaf</tissue>
    </source>
</reference>
<evidence type="ECO:0000313" key="1">
    <source>
        <dbReference type="EMBL" id="MBX36115.1"/>
    </source>
</evidence>